<dbReference type="RefSeq" id="WP_118212596.1">
    <property type="nucleotide sequence ID" value="NZ_JAQEAN010000008.1"/>
</dbReference>
<gene>
    <name evidence="2" type="ORF">DW672_03650</name>
</gene>
<dbReference type="Proteomes" id="UP000284902">
    <property type="component" value="Unassembled WGS sequence"/>
</dbReference>
<evidence type="ECO:0000313" key="3">
    <source>
        <dbReference type="Proteomes" id="UP000284902"/>
    </source>
</evidence>
<sequence>MLTFEEMEDVEKIGCILSSVKQRAALEKMIFEYRQYTRLGSPEDCAQRKEWMEMSYEDIRKNFNNTVNALRNEVTDIRNSYTNQKPAKKKVGRPRKKTIED</sequence>
<evidence type="ECO:0000256" key="1">
    <source>
        <dbReference type="SAM" id="MobiDB-lite"/>
    </source>
</evidence>
<feature type="region of interest" description="Disordered" evidence="1">
    <location>
        <begin position="77"/>
        <end position="101"/>
    </location>
</feature>
<reference evidence="2 3" key="1">
    <citation type="submission" date="2018-08" db="EMBL/GenBank/DDBJ databases">
        <title>A genome reference for cultivated species of the human gut microbiota.</title>
        <authorList>
            <person name="Zou Y."/>
            <person name="Xue W."/>
            <person name="Luo G."/>
        </authorList>
    </citation>
    <scope>NUCLEOTIDE SEQUENCE [LARGE SCALE GENOMIC DNA]</scope>
    <source>
        <strain evidence="2 3">AM25-1LB</strain>
    </source>
</reference>
<dbReference type="AlphaFoldDB" id="A0A414P806"/>
<protein>
    <submittedName>
        <fullName evidence="2">Uncharacterized protein</fullName>
    </submittedName>
</protein>
<dbReference type="EMBL" id="QRHG01000006">
    <property type="protein sequence ID" value="RHF62346.1"/>
    <property type="molecule type" value="Genomic_DNA"/>
</dbReference>
<organism evidence="2 3">
    <name type="scientific">[Ruminococcus] lactaris</name>
    <dbReference type="NCBI Taxonomy" id="46228"/>
    <lineage>
        <taxon>Bacteria</taxon>
        <taxon>Bacillati</taxon>
        <taxon>Bacillota</taxon>
        <taxon>Clostridia</taxon>
        <taxon>Lachnospirales</taxon>
        <taxon>Lachnospiraceae</taxon>
        <taxon>Mediterraneibacter</taxon>
    </lineage>
</organism>
<comment type="caution">
    <text evidence="2">The sequence shown here is derived from an EMBL/GenBank/DDBJ whole genome shotgun (WGS) entry which is preliminary data.</text>
</comment>
<accession>A0A414P806</accession>
<feature type="compositionally biased region" description="Basic residues" evidence="1">
    <location>
        <begin position="86"/>
        <end position="101"/>
    </location>
</feature>
<evidence type="ECO:0000313" key="2">
    <source>
        <dbReference type="EMBL" id="RHF62346.1"/>
    </source>
</evidence>
<name>A0A414P806_9FIRM</name>
<proteinExistence type="predicted"/>